<protein>
    <recommendedName>
        <fullName evidence="4">Putative pterin-4-alpha-carbinolamine dehydratase</fullName>
        <shortName evidence="4">PHS</shortName>
        <ecNumber evidence="4">4.2.1.96</ecNumber>
    </recommendedName>
    <alternativeName>
        <fullName evidence="4">4-alpha-hydroxy-tetrahydropterin dehydratase</fullName>
    </alternativeName>
    <alternativeName>
        <fullName evidence="4">Pterin carbinolamine dehydratase</fullName>
        <shortName evidence="4">PCD</shortName>
    </alternativeName>
</protein>
<evidence type="ECO:0000313" key="6">
    <source>
        <dbReference type="Proteomes" id="UP001500967"/>
    </source>
</evidence>
<comment type="similarity">
    <text evidence="2 4">Belongs to the pterin-4-alpha-carbinolamine dehydratase family.</text>
</comment>
<accession>A0ABN0VBN0</accession>
<dbReference type="Gene3D" id="3.30.1360.20">
    <property type="entry name" value="Transcriptional coactivator/pterin dehydratase"/>
    <property type="match status" value="1"/>
</dbReference>
<comment type="caution">
    <text evidence="5">The sequence shown here is derived from an EMBL/GenBank/DDBJ whole genome shotgun (WGS) entry which is preliminary data.</text>
</comment>
<sequence length="96" mass="10094">MAVTTLSAEEVTAGLATLPEWSGDPTGIRRTVEAESFPAAIALVDRVAVVAEARDHHPDIDIRWRTVTFALVTHSAGGVTAKDLDLASEIDALVTG</sequence>
<keyword evidence="3 4" id="KW-0456">Lyase</keyword>
<dbReference type="CDD" id="cd00488">
    <property type="entry name" value="PCD_DCoH"/>
    <property type="match status" value="1"/>
</dbReference>
<dbReference type="RefSeq" id="WP_344654629.1">
    <property type="nucleotide sequence ID" value="NZ_BAAAGX010000046.1"/>
</dbReference>
<evidence type="ECO:0000256" key="1">
    <source>
        <dbReference type="ARBA" id="ARBA00001554"/>
    </source>
</evidence>
<reference evidence="5 6" key="1">
    <citation type="journal article" date="2019" name="Int. J. Syst. Evol. Microbiol.">
        <title>The Global Catalogue of Microorganisms (GCM) 10K type strain sequencing project: providing services to taxonomists for standard genome sequencing and annotation.</title>
        <authorList>
            <consortium name="The Broad Institute Genomics Platform"/>
            <consortium name="The Broad Institute Genome Sequencing Center for Infectious Disease"/>
            <person name="Wu L."/>
            <person name="Ma J."/>
        </authorList>
    </citation>
    <scope>NUCLEOTIDE SEQUENCE [LARGE SCALE GENOMIC DNA]</scope>
    <source>
        <strain evidence="5 6">JCM 10425</strain>
    </source>
</reference>
<dbReference type="PANTHER" id="PTHR12599:SF0">
    <property type="entry name" value="PTERIN-4-ALPHA-CARBINOLAMINE DEHYDRATASE"/>
    <property type="match status" value="1"/>
</dbReference>
<proteinExistence type="inferred from homology"/>
<dbReference type="PANTHER" id="PTHR12599">
    <property type="entry name" value="PTERIN-4-ALPHA-CARBINOLAMINE DEHYDRATASE"/>
    <property type="match status" value="1"/>
</dbReference>
<keyword evidence="6" id="KW-1185">Reference proteome</keyword>
<dbReference type="SUPFAM" id="SSF55248">
    <property type="entry name" value="PCD-like"/>
    <property type="match status" value="1"/>
</dbReference>
<dbReference type="Pfam" id="PF01329">
    <property type="entry name" value="Pterin_4a"/>
    <property type="match status" value="1"/>
</dbReference>
<evidence type="ECO:0000313" key="5">
    <source>
        <dbReference type="EMBL" id="GAA0283819.1"/>
    </source>
</evidence>
<dbReference type="EC" id="4.2.1.96" evidence="4"/>
<name>A0ABN0VBN0_9ACTN</name>
<dbReference type="InterPro" id="IPR036428">
    <property type="entry name" value="PCD_sf"/>
</dbReference>
<evidence type="ECO:0000256" key="2">
    <source>
        <dbReference type="ARBA" id="ARBA00006472"/>
    </source>
</evidence>
<dbReference type="Proteomes" id="UP001500967">
    <property type="component" value="Unassembled WGS sequence"/>
</dbReference>
<dbReference type="InterPro" id="IPR001533">
    <property type="entry name" value="Pterin_deHydtase"/>
</dbReference>
<comment type="catalytic activity">
    <reaction evidence="1 4">
        <text>(4aS,6R)-4a-hydroxy-L-erythro-5,6,7,8-tetrahydrobiopterin = (6R)-L-erythro-6,7-dihydrobiopterin + H2O</text>
        <dbReference type="Rhea" id="RHEA:11920"/>
        <dbReference type="ChEBI" id="CHEBI:15377"/>
        <dbReference type="ChEBI" id="CHEBI:15642"/>
        <dbReference type="ChEBI" id="CHEBI:43120"/>
        <dbReference type="EC" id="4.2.1.96"/>
    </reaction>
</comment>
<evidence type="ECO:0000256" key="3">
    <source>
        <dbReference type="ARBA" id="ARBA00023239"/>
    </source>
</evidence>
<gene>
    <name evidence="5" type="ORF">GCM10009539_84900</name>
</gene>
<evidence type="ECO:0000256" key="4">
    <source>
        <dbReference type="HAMAP-Rule" id="MF_00434"/>
    </source>
</evidence>
<organism evidence="5 6">
    <name type="scientific">Cryptosporangium japonicum</name>
    <dbReference type="NCBI Taxonomy" id="80872"/>
    <lineage>
        <taxon>Bacteria</taxon>
        <taxon>Bacillati</taxon>
        <taxon>Actinomycetota</taxon>
        <taxon>Actinomycetes</taxon>
        <taxon>Cryptosporangiales</taxon>
        <taxon>Cryptosporangiaceae</taxon>
        <taxon>Cryptosporangium</taxon>
    </lineage>
</organism>
<dbReference type="HAMAP" id="MF_00434">
    <property type="entry name" value="Pterin_4_alpha"/>
    <property type="match status" value="1"/>
</dbReference>
<dbReference type="EMBL" id="BAAAGX010000046">
    <property type="protein sequence ID" value="GAA0283819.1"/>
    <property type="molecule type" value="Genomic_DNA"/>
</dbReference>
<dbReference type="NCBIfam" id="NF002017">
    <property type="entry name" value="PRK00823.1-2"/>
    <property type="match status" value="1"/>
</dbReference>